<evidence type="ECO:0000313" key="1">
    <source>
        <dbReference type="EMBL" id="DAE12325.1"/>
    </source>
</evidence>
<sequence>MNCSFVISSILFSFLTSAVLFDLHHCVNQQYYYTPYRVKSQYFSV</sequence>
<reference evidence="1" key="1">
    <citation type="journal article" date="2021" name="Proc. Natl. Acad. Sci. U.S.A.">
        <title>A Catalog of Tens of Thousands of Viruses from Human Metagenomes Reveals Hidden Associations with Chronic Diseases.</title>
        <authorList>
            <person name="Tisza M.J."/>
            <person name="Buck C.B."/>
        </authorList>
    </citation>
    <scope>NUCLEOTIDE SEQUENCE</scope>
    <source>
        <strain evidence="1">CtQYc56</strain>
    </source>
</reference>
<protein>
    <submittedName>
        <fullName evidence="1">Uncharacterized protein</fullName>
    </submittedName>
</protein>
<proteinExistence type="predicted"/>
<dbReference type="EMBL" id="BK015547">
    <property type="protein sequence ID" value="DAE12325.1"/>
    <property type="molecule type" value="Genomic_DNA"/>
</dbReference>
<organism evidence="1">
    <name type="scientific">Myoviridae sp. ctQYc56</name>
    <dbReference type="NCBI Taxonomy" id="2825100"/>
    <lineage>
        <taxon>Viruses</taxon>
        <taxon>Duplodnaviria</taxon>
        <taxon>Heunggongvirae</taxon>
        <taxon>Uroviricota</taxon>
        <taxon>Caudoviricetes</taxon>
    </lineage>
</organism>
<name>A0A8S5Q0Y6_9CAUD</name>
<accession>A0A8S5Q0Y6</accession>